<proteinExistence type="predicted"/>
<reference evidence="6" key="1">
    <citation type="submission" date="2016-10" db="EMBL/GenBank/DDBJ databases">
        <authorList>
            <person name="Varghese N."/>
            <person name="Submissions S."/>
        </authorList>
    </citation>
    <scope>NUCLEOTIDE SEQUENCE [LARGE SCALE GENOMIC DNA]</scope>
    <source>
        <strain evidence="6">DSM 1565</strain>
    </source>
</reference>
<keyword evidence="6" id="KW-1185">Reference proteome</keyword>
<evidence type="ECO:0000256" key="2">
    <source>
        <dbReference type="SAM" id="Phobius"/>
    </source>
</evidence>
<feature type="region of interest" description="Disordered" evidence="1">
    <location>
        <begin position="354"/>
        <end position="402"/>
    </location>
</feature>
<dbReference type="InterPro" id="IPR058625">
    <property type="entry name" value="MdtA-like_BSH"/>
</dbReference>
<evidence type="ECO:0000313" key="5">
    <source>
        <dbReference type="EMBL" id="SFV37074.1"/>
    </source>
</evidence>
<keyword evidence="2" id="KW-1133">Transmembrane helix</keyword>
<dbReference type="RefSeq" id="WP_244531271.1">
    <property type="nucleotide sequence ID" value="NZ_FPCH01000003.1"/>
</dbReference>
<evidence type="ECO:0000259" key="4">
    <source>
        <dbReference type="Pfam" id="PF25963"/>
    </source>
</evidence>
<dbReference type="PANTHER" id="PTHR30367">
    <property type="entry name" value="P-HYDROXYBENZOIC ACID EFFLUX PUMP SUBUNIT AAEA-RELATED"/>
    <property type="match status" value="1"/>
</dbReference>
<feature type="transmembrane region" description="Helical" evidence="2">
    <location>
        <begin position="49"/>
        <end position="70"/>
    </location>
</feature>
<keyword evidence="2" id="KW-0812">Transmembrane</keyword>
<evidence type="ECO:0000313" key="6">
    <source>
        <dbReference type="Proteomes" id="UP000199423"/>
    </source>
</evidence>
<organism evidence="5 6">
    <name type="scientific">Hyphomicrobium facile</name>
    <dbReference type="NCBI Taxonomy" id="51670"/>
    <lineage>
        <taxon>Bacteria</taxon>
        <taxon>Pseudomonadati</taxon>
        <taxon>Pseudomonadota</taxon>
        <taxon>Alphaproteobacteria</taxon>
        <taxon>Hyphomicrobiales</taxon>
        <taxon>Hyphomicrobiaceae</taxon>
        <taxon>Hyphomicrobium</taxon>
    </lineage>
</organism>
<dbReference type="Gene3D" id="2.40.30.170">
    <property type="match status" value="1"/>
</dbReference>
<evidence type="ECO:0000259" key="3">
    <source>
        <dbReference type="Pfam" id="PF25917"/>
    </source>
</evidence>
<dbReference type="Gene3D" id="2.40.50.100">
    <property type="match status" value="1"/>
</dbReference>
<feature type="compositionally biased region" description="Low complexity" evidence="1">
    <location>
        <begin position="11"/>
        <end position="27"/>
    </location>
</feature>
<dbReference type="EMBL" id="FPCH01000003">
    <property type="protein sequence ID" value="SFV37074.1"/>
    <property type="molecule type" value="Genomic_DNA"/>
</dbReference>
<dbReference type="PANTHER" id="PTHR30367:SF1">
    <property type="entry name" value="MULTIDRUG RESISTANCE PROTEIN MDTN"/>
    <property type="match status" value="1"/>
</dbReference>
<accession>A0A1I7NQV6</accession>
<evidence type="ECO:0000256" key="1">
    <source>
        <dbReference type="SAM" id="MobiDB-lite"/>
    </source>
</evidence>
<dbReference type="Proteomes" id="UP000199423">
    <property type="component" value="Unassembled WGS sequence"/>
</dbReference>
<keyword evidence="2" id="KW-0472">Membrane</keyword>
<dbReference type="STRING" id="51670.SAMN04488557_2979"/>
<dbReference type="Pfam" id="PF25917">
    <property type="entry name" value="BSH_RND"/>
    <property type="match status" value="1"/>
</dbReference>
<dbReference type="GO" id="GO:0055085">
    <property type="term" value="P:transmembrane transport"/>
    <property type="evidence" value="ECO:0007669"/>
    <property type="project" value="InterPro"/>
</dbReference>
<dbReference type="Pfam" id="PF25963">
    <property type="entry name" value="Beta-barrel_AAEA"/>
    <property type="match status" value="1"/>
</dbReference>
<feature type="domain" description="Multidrug resistance protein MdtA-like barrel-sandwich hybrid" evidence="3">
    <location>
        <begin position="85"/>
        <end position="223"/>
    </location>
</feature>
<feature type="region of interest" description="Disordered" evidence="1">
    <location>
        <begin position="1"/>
        <end position="27"/>
    </location>
</feature>
<dbReference type="SUPFAM" id="SSF111369">
    <property type="entry name" value="HlyD-like secretion proteins"/>
    <property type="match status" value="1"/>
</dbReference>
<sequence>MEESVGDPMTAQARSAPAPANARPFRTPSWVPTLEGLTRKPHFRAAAKILPTVAIAGIAVVLAAMTWQYYVQTPWTRNGAVRVQVANVAPQVSGQIIQLPVTDNKFVHKGDLLYAIDPFDFEVAVRTAQAAVDQRAADLQVKQGQSARRQRLTDNATTPEEQQVYAGTAAQAQAAYDAAVQQLALAKLNLKRTRVTSPVNGYVTNLLLRVGDYAVAGQSNVSVADSDSFWVDGYFEETKLSQICLGDRVEAKLMSYPEPITGHVETITRGISVANAAGGAQGLPSVDPIYTWVRLAQRIPVRVAIDNVPQGVPLVSGMTATVTVAPSNASERQSWLGKVKGRFDKLGQLFEPPMSRPNCLGAELQGRPVPESLPAPQEGPAPSSKDLAPGLVPGIDQSPRVD</sequence>
<dbReference type="InterPro" id="IPR050393">
    <property type="entry name" value="MFP_Efflux_Pump"/>
</dbReference>
<gene>
    <name evidence="5" type="ORF">SAMN04488557_2979</name>
</gene>
<feature type="domain" description="p-hydroxybenzoic acid efflux pump subunit AaeA-like beta-barrel" evidence="4">
    <location>
        <begin position="228"/>
        <end position="324"/>
    </location>
</feature>
<protein>
    <submittedName>
        <fullName evidence="5">RND family efflux transporter, MFP subunit</fullName>
    </submittedName>
</protein>
<dbReference type="AlphaFoldDB" id="A0A1I7NQV6"/>
<name>A0A1I7NQV6_9HYPH</name>
<dbReference type="InterPro" id="IPR058634">
    <property type="entry name" value="AaeA-lik-b-barrel"/>
</dbReference>